<evidence type="ECO:0000256" key="5">
    <source>
        <dbReference type="ARBA" id="ARBA00023002"/>
    </source>
</evidence>
<dbReference type="InterPro" id="IPR011283">
    <property type="entry name" value="Acetoacetyl-CoA_reductase"/>
</dbReference>
<evidence type="ECO:0000313" key="13">
    <source>
        <dbReference type="EMBL" id="CAB3393270.1"/>
    </source>
</evidence>
<dbReference type="PROSITE" id="PS00061">
    <property type="entry name" value="ADH_SHORT"/>
    <property type="match status" value="1"/>
</dbReference>
<dbReference type="PRINTS" id="PR00080">
    <property type="entry name" value="SDRFAMILY"/>
</dbReference>
<organism evidence="13 14">
    <name type="scientific">Kyrpidia spormannii</name>
    <dbReference type="NCBI Taxonomy" id="2055160"/>
    <lineage>
        <taxon>Bacteria</taxon>
        <taxon>Bacillati</taxon>
        <taxon>Bacillota</taxon>
        <taxon>Bacilli</taxon>
        <taxon>Bacillales</taxon>
        <taxon>Alicyclobacillaceae</taxon>
        <taxon>Kyrpidia</taxon>
    </lineage>
</organism>
<evidence type="ECO:0000313" key="14">
    <source>
        <dbReference type="Proteomes" id="UP000502196"/>
    </source>
</evidence>
<dbReference type="InterPro" id="IPR011284">
    <property type="entry name" value="3oxo_ACP_reduc"/>
</dbReference>
<dbReference type="InterPro" id="IPR036291">
    <property type="entry name" value="NAD(P)-bd_dom_sf"/>
</dbReference>
<feature type="domain" description="Ketoreductase" evidence="12">
    <location>
        <begin position="17"/>
        <end position="203"/>
    </location>
</feature>
<keyword evidence="9 11" id="KW-0521">NADP</keyword>
<comment type="similarity">
    <text evidence="2 10">Belongs to the short-chain dehydrogenases/reductases (SDR) family.</text>
</comment>
<evidence type="ECO:0000256" key="9">
    <source>
        <dbReference type="PIRSR" id="PIRSR611284-2"/>
    </source>
</evidence>
<dbReference type="NCBIfam" id="NF005559">
    <property type="entry name" value="PRK07231.1"/>
    <property type="match status" value="1"/>
</dbReference>
<proteinExistence type="inferred from homology"/>
<feature type="binding site" evidence="9">
    <location>
        <position position="101"/>
    </location>
    <ligand>
        <name>NADP(+)</name>
        <dbReference type="ChEBI" id="CHEBI:58349"/>
    </ligand>
</feature>
<keyword evidence="11" id="KW-0444">Lipid biosynthesis</keyword>
<dbReference type="PRINTS" id="PR00081">
    <property type="entry name" value="GDHRDH"/>
</dbReference>
<dbReference type="GO" id="GO:0042619">
    <property type="term" value="P:poly-hydroxybutyrate biosynthetic process"/>
    <property type="evidence" value="ECO:0007669"/>
    <property type="project" value="InterPro"/>
</dbReference>
<evidence type="ECO:0000256" key="2">
    <source>
        <dbReference type="ARBA" id="ARBA00006484"/>
    </source>
</evidence>
<evidence type="ECO:0000259" key="12">
    <source>
        <dbReference type="SMART" id="SM00822"/>
    </source>
</evidence>
<dbReference type="NCBIfam" id="NF009466">
    <property type="entry name" value="PRK12826.1-2"/>
    <property type="match status" value="1"/>
</dbReference>
<dbReference type="UniPathway" id="UPA00094"/>
<dbReference type="InterPro" id="IPR020904">
    <property type="entry name" value="Sc_DH/Rdtase_CS"/>
</dbReference>
<keyword evidence="5 11" id="KW-0560">Oxidoreductase</keyword>
<evidence type="ECO:0000256" key="11">
    <source>
        <dbReference type="RuleBase" id="RU366074"/>
    </source>
</evidence>
<feature type="binding site" evidence="9">
    <location>
        <begin position="23"/>
        <end position="26"/>
    </location>
    <ligand>
        <name>NADP(+)</name>
        <dbReference type="ChEBI" id="CHEBI:58349"/>
    </ligand>
</feature>
<feature type="binding site" evidence="9">
    <location>
        <position position="199"/>
    </location>
    <ligand>
        <name>NADP(+)</name>
        <dbReference type="ChEBI" id="CHEBI:58349"/>
    </ligand>
</feature>
<keyword evidence="4 11" id="KW-0276">Fatty acid metabolism</keyword>
<dbReference type="AlphaFoldDB" id="A0A6F9E7R2"/>
<dbReference type="CDD" id="cd05333">
    <property type="entry name" value="BKR_SDR_c"/>
    <property type="match status" value="1"/>
</dbReference>
<dbReference type="InterPro" id="IPR002347">
    <property type="entry name" value="SDR_fam"/>
</dbReference>
<reference evidence="13 14" key="1">
    <citation type="submission" date="2020-04" db="EMBL/GenBank/DDBJ databases">
        <authorList>
            <person name="Hogendoorn C."/>
        </authorList>
    </citation>
    <scope>NUCLEOTIDE SEQUENCE [LARGE SCALE GENOMIC DNA]</scope>
    <source>
        <strain evidence="13">COOX1</strain>
    </source>
</reference>
<dbReference type="GO" id="GO:0005737">
    <property type="term" value="C:cytoplasm"/>
    <property type="evidence" value="ECO:0007669"/>
    <property type="project" value="InterPro"/>
</dbReference>
<dbReference type="GO" id="GO:0004316">
    <property type="term" value="F:3-oxoacyl-[acyl-carrier-protein] reductase (NADPH) activity"/>
    <property type="evidence" value="ECO:0007669"/>
    <property type="project" value="UniProtKB-UniRule"/>
</dbReference>
<dbReference type="NCBIfam" id="TIGR01829">
    <property type="entry name" value="AcAcCoA_reduct"/>
    <property type="match status" value="1"/>
</dbReference>
<dbReference type="RefSeq" id="WP_232059661.1">
    <property type="nucleotide sequence ID" value="NZ_CP047971.1"/>
</dbReference>
<feature type="active site" description="Proton acceptor" evidence="8">
    <location>
        <position position="166"/>
    </location>
</feature>
<evidence type="ECO:0000256" key="4">
    <source>
        <dbReference type="ARBA" id="ARBA00022832"/>
    </source>
</evidence>
<dbReference type="GO" id="GO:0006633">
    <property type="term" value="P:fatty acid biosynthetic process"/>
    <property type="evidence" value="ECO:0007669"/>
    <property type="project" value="UniProtKB-UniPathway"/>
</dbReference>
<name>A0A6F9E7R2_9BACL</name>
<sequence>MALAEEMVVQGRVLAGKVALVTGGSRGIGAAIARELASLGATTVLNYCRSAEQAEALVRQLSAHNDRVAALKADVSQPEEIDRLWNEISDRFGPIDILVNNAGITRDSRFLNMSAAQWEDVMHTNLDSMFHLTQRVLPSMIENGFGRIINVSSIIAQTGGFGQVNYSAAKAGIIGFTKSLALETAKYNITVNAVCPGFIWTDMVAAVPEKVQDKIKAKIPMGRFGLPEEVAKVVRFLVVDGDYITGQCLNVNGGMYM</sequence>
<feature type="binding site" evidence="9">
    <location>
        <begin position="166"/>
        <end position="170"/>
    </location>
    <ligand>
        <name>NADP(+)</name>
        <dbReference type="ChEBI" id="CHEBI:58349"/>
    </ligand>
</feature>
<dbReference type="FunFam" id="3.40.50.720:FF:000173">
    <property type="entry name" value="3-oxoacyl-[acyl-carrier protein] reductase"/>
    <property type="match status" value="1"/>
</dbReference>
<dbReference type="InterPro" id="IPR057326">
    <property type="entry name" value="KR_dom"/>
</dbReference>
<comment type="pathway">
    <text evidence="1 11">Lipid metabolism; fatty acid biosynthesis.</text>
</comment>
<evidence type="ECO:0000256" key="3">
    <source>
        <dbReference type="ARBA" id="ARBA00012948"/>
    </source>
</evidence>
<evidence type="ECO:0000256" key="7">
    <source>
        <dbReference type="ARBA" id="ARBA00048508"/>
    </source>
</evidence>
<keyword evidence="11" id="KW-0443">Lipid metabolism</keyword>
<comment type="catalytic activity">
    <reaction evidence="7 11">
        <text>a (3R)-hydroxyacyl-[ACP] + NADP(+) = a 3-oxoacyl-[ACP] + NADPH + H(+)</text>
        <dbReference type="Rhea" id="RHEA:17397"/>
        <dbReference type="Rhea" id="RHEA-COMP:9916"/>
        <dbReference type="Rhea" id="RHEA-COMP:9945"/>
        <dbReference type="ChEBI" id="CHEBI:15378"/>
        <dbReference type="ChEBI" id="CHEBI:57783"/>
        <dbReference type="ChEBI" id="CHEBI:58349"/>
        <dbReference type="ChEBI" id="CHEBI:78776"/>
        <dbReference type="ChEBI" id="CHEBI:78827"/>
        <dbReference type="EC" id="1.1.1.100"/>
    </reaction>
</comment>
<dbReference type="SUPFAM" id="SSF51735">
    <property type="entry name" value="NAD(P)-binding Rossmann-fold domains"/>
    <property type="match status" value="1"/>
</dbReference>
<dbReference type="GO" id="GO:0051287">
    <property type="term" value="F:NAD binding"/>
    <property type="evidence" value="ECO:0007669"/>
    <property type="project" value="UniProtKB-UniRule"/>
</dbReference>
<accession>A0A6F9E7R2</accession>
<dbReference type="GO" id="GO:0018454">
    <property type="term" value="F:acetoacetyl-CoA reductase activity"/>
    <property type="evidence" value="ECO:0007669"/>
    <property type="project" value="InterPro"/>
</dbReference>
<dbReference type="EMBL" id="LR792683">
    <property type="protein sequence ID" value="CAB3393270.1"/>
    <property type="molecule type" value="Genomic_DNA"/>
</dbReference>
<evidence type="ECO:0000256" key="6">
    <source>
        <dbReference type="ARBA" id="ARBA00023160"/>
    </source>
</evidence>
<dbReference type="Gene3D" id="3.40.50.720">
    <property type="entry name" value="NAD(P)-binding Rossmann-like Domain"/>
    <property type="match status" value="1"/>
</dbReference>
<protein>
    <recommendedName>
        <fullName evidence="3 11">3-oxoacyl-[acyl-carrier-protein] reductase</fullName>
        <ecNumber evidence="3 11">1.1.1.100</ecNumber>
    </recommendedName>
</protein>
<evidence type="ECO:0000256" key="1">
    <source>
        <dbReference type="ARBA" id="ARBA00005194"/>
    </source>
</evidence>
<comment type="subunit">
    <text evidence="11">Homotetramer.</text>
</comment>
<evidence type="ECO:0000256" key="8">
    <source>
        <dbReference type="PIRSR" id="PIRSR611284-1"/>
    </source>
</evidence>
<dbReference type="NCBIfam" id="TIGR01830">
    <property type="entry name" value="3oxo_ACP_reduc"/>
    <property type="match status" value="1"/>
</dbReference>
<dbReference type="PANTHER" id="PTHR42879:SF2">
    <property type="entry name" value="3-OXOACYL-[ACYL-CARRIER-PROTEIN] REDUCTASE FABG"/>
    <property type="match status" value="1"/>
</dbReference>
<gene>
    <name evidence="13" type="primary">fabG</name>
    <name evidence="13" type="ORF">COOX1_1826</name>
</gene>
<dbReference type="Pfam" id="PF00106">
    <property type="entry name" value="adh_short"/>
    <property type="match status" value="1"/>
</dbReference>
<dbReference type="NCBIfam" id="NF009464">
    <property type="entry name" value="PRK12824.1"/>
    <property type="match status" value="1"/>
</dbReference>
<dbReference type="InterPro" id="IPR050259">
    <property type="entry name" value="SDR"/>
</dbReference>
<keyword evidence="6 11" id="KW-0275">Fatty acid biosynthesis</keyword>
<dbReference type="Proteomes" id="UP000502196">
    <property type="component" value="Chromosome"/>
</dbReference>
<dbReference type="EC" id="1.1.1.100" evidence="3 11"/>
<dbReference type="PANTHER" id="PTHR42879">
    <property type="entry name" value="3-OXOACYL-(ACYL-CARRIER-PROTEIN) REDUCTASE"/>
    <property type="match status" value="1"/>
</dbReference>
<dbReference type="SMART" id="SM00822">
    <property type="entry name" value="PKS_KR"/>
    <property type="match status" value="1"/>
</dbReference>
<evidence type="ECO:0000256" key="10">
    <source>
        <dbReference type="RuleBase" id="RU000363"/>
    </source>
</evidence>
<comment type="function">
    <text evidence="11">Catalyzes the NADPH-dependent reduction of beta-ketoacyl-ACP substrates to beta-hydroxyacyl-ACP products, the first reductive step in the elongation cycle of fatty acid biosynthesis.</text>
</comment>